<proteinExistence type="predicted"/>
<evidence type="ECO:0000313" key="4">
    <source>
        <dbReference type="Proteomes" id="UP000289738"/>
    </source>
</evidence>
<dbReference type="AlphaFoldDB" id="A0A444ZPW5"/>
<dbReference type="InterPro" id="IPR046960">
    <property type="entry name" value="PPR_At4g14850-like_plant"/>
</dbReference>
<dbReference type="FunFam" id="1.25.40.10:FF:000941">
    <property type="entry name" value="Pentatricopeptide repeat-containing protein At5g15300"/>
    <property type="match status" value="1"/>
</dbReference>
<dbReference type="EMBL" id="SDMP01000014">
    <property type="protein sequence ID" value="RYR16241.1"/>
    <property type="molecule type" value="Genomic_DNA"/>
</dbReference>
<dbReference type="GO" id="GO:0003723">
    <property type="term" value="F:RNA binding"/>
    <property type="evidence" value="ECO:0007669"/>
    <property type="project" value="InterPro"/>
</dbReference>
<feature type="repeat" description="PPR" evidence="2">
    <location>
        <begin position="83"/>
        <end position="117"/>
    </location>
</feature>
<dbReference type="InterPro" id="IPR046848">
    <property type="entry name" value="E_motif"/>
</dbReference>
<evidence type="ECO:0000256" key="2">
    <source>
        <dbReference type="PROSITE-ProRule" id="PRU00708"/>
    </source>
</evidence>
<dbReference type="STRING" id="3818.A0A444ZPW5"/>
<feature type="repeat" description="PPR" evidence="2">
    <location>
        <begin position="246"/>
        <end position="280"/>
    </location>
</feature>
<dbReference type="PANTHER" id="PTHR47926:SF391">
    <property type="entry name" value="TETRATRICOPEPTIDE-LIKE HELICAL DOMAIN SUPERFAMILY"/>
    <property type="match status" value="1"/>
</dbReference>
<dbReference type="PROSITE" id="PS51375">
    <property type="entry name" value="PPR"/>
    <property type="match status" value="4"/>
</dbReference>
<dbReference type="Pfam" id="PF13812">
    <property type="entry name" value="PPR_3"/>
    <property type="match status" value="1"/>
</dbReference>
<dbReference type="PANTHER" id="PTHR47926">
    <property type="entry name" value="PENTATRICOPEPTIDE REPEAT-CONTAINING PROTEIN"/>
    <property type="match status" value="1"/>
</dbReference>
<sequence length="545" mass="61010">MLVSSSYPKKSHQQDSFYKLPLIWKKCTNLQSLKQIHASMIVKGFTFNATTSLTQLLFCTAMCSFGPTIHYARKVFDQIPEPDIFMWTTMIRGLAQGPDPLQAVALYTKMAARKVSPDSFIFSFLIKACTRLLWVKTGSIIQGKVLRLGFGSNKFVRNSLLRFHAECGDLKIAHHLFDDGAKEDVVAWSALTAGYARRGDLKAARKLFDEMPERDLVSWNVMITGYAKGGDMKSARKLFDKVPERDVVTWSTMISGYVLGGMNKKALELFEMMMRTGVCPNEVTLLSILSSCADLGDLKIGEKIHEKILEMSSGEVSTLLGNALVDMYAKCGSIVKALEVFWSIRDKDVTSWNSAICGLAFHGHAKESIDLFRKMQRTEFCPDAITFLGVLIACSHAGKVDEGCQFFDLMRIKYNIEPNIRHFGCIVDMLGRAGRLKEAFVFIASMKMKPSATIWRTLLGSCKVHGDVNLAKRANEELLKIRRDQSGDYVLMSNVYASQGDWDEAERVRKLMDDNGVRKNHGSSLVDSKKEPNFITPPAHLSALL</sequence>
<evidence type="ECO:0000256" key="1">
    <source>
        <dbReference type="ARBA" id="ARBA00022737"/>
    </source>
</evidence>
<dbReference type="Pfam" id="PF13041">
    <property type="entry name" value="PPR_2"/>
    <property type="match status" value="2"/>
</dbReference>
<organism evidence="3 4">
    <name type="scientific">Arachis hypogaea</name>
    <name type="common">Peanut</name>
    <dbReference type="NCBI Taxonomy" id="3818"/>
    <lineage>
        <taxon>Eukaryota</taxon>
        <taxon>Viridiplantae</taxon>
        <taxon>Streptophyta</taxon>
        <taxon>Embryophyta</taxon>
        <taxon>Tracheophyta</taxon>
        <taxon>Spermatophyta</taxon>
        <taxon>Magnoliopsida</taxon>
        <taxon>eudicotyledons</taxon>
        <taxon>Gunneridae</taxon>
        <taxon>Pentapetalae</taxon>
        <taxon>rosids</taxon>
        <taxon>fabids</taxon>
        <taxon>Fabales</taxon>
        <taxon>Fabaceae</taxon>
        <taxon>Papilionoideae</taxon>
        <taxon>50 kb inversion clade</taxon>
        <taxon>dalbergioids sensu lato</taxon>
        <taxon>Dalbergieae</taxon>
        <taxon>Pterocarpus clade</taxon>
        <taxon>Arachis</taxon>
    </lineage>
</organism>
<keyword evidence="1" id="KW-0677">Repeat</keyword>
<evidence type="ECO:0008006" key="5">
    <source>
        <dbReference type="Google" id="ProtNLM"/>
    </source>
</evidence>
<dbReference type="InterPro" id="IPR011990">
    <property type="entry name" value="TPR-like_helical_dom_sf"/>
</dbReference>
<evidence type="ECO:0000313" key="3">
    <source>
        <dbReference type="EMBL" id="RYR16241.1"/>
    </source>
</evidence>
<accession>A0A444ZPW5</accession>
<dbReference type="InterPro" id="IPR002885">
    <property type="entry name" value="PPR_rpt"/>
</dbReference>
<dbReference type="NCBIfam" id="TIGR00756">
    <property type="entry name" value="PPR"/>
    <property type="match status" value="6"/>
</dbReference>
<name>A0A444ZPW5_ARAHY</name>
<keyword evidence="4" id="KW-1185">Reference proteome</keyword>
<dbReference type="GO" id="GO:0009451">
    <property type="term" value="P:RNA modification"/>
    <property type="evidence" value="ECO:0007669"/>
    <property type="project" value="InterPro"/>
</dbReference>
<dbReference type="Pfam" id="PF20431">
    <property type="entry name" value="E_motif"/>
    <property type="match status" value="1"/>
</dbReference>
<feature type="repeat" description="PPR" evidence="2">
    <location>
        <begin position="184"/>
        <end position="218"/>
    </location>
</feature>
<gene>
    <name evidence="3" type="ORF">Ahy_B04g073236</name>
</gene>
<dbReference type="FunFam" id="1.25.40.10:FF:000470">
    <property type="entry name" value="Pentatricopeptide repeat-containing protein At5g66520"/>
    <property type="match status" value="1"/>
</dbReference>
<dbReference type="FunFam" id="1.25.40.10:FF:000345">
    <property type="entry name" value="Pentatricopeptide repeat-containing protein"/>
    <property type="match status" value="1"/>
</dbReference>
<feature type="repeat" description="PPR" evidence="2">
    <location>
        <begin position="348"/>
        <end position="382"/>
    </location>
</feature>
<comment type="caution">
    <text evidence="3">The sequence shown here is derived from an EMBL/GenBank/DDBJ whole genome shotgun (WGS) entry which is preliminary data.</text>
</comment>
<dbReference type="Pfam" id="PF01535">
    <property type="entry name" value="PPR"/>
    <property type="match status" value="2"/>
</dbReference>
<protein>
    <recommendedName>
        <fullName evidence="5">Pentatricopeptide repeat-containing protein</fullName>
    </recommendedName>
</protein>
<dbReference type="Gene3D" id="1.25.40.10">
    <property type="entry name" value="Tetratricopeptide repeat domain"/>
    <property type="match status" value="4"/>
</dbReference>
<dbReference type="Proteomes" id="UP000289738">
    <property type="component" value="Chromosome B04"/>
</dbReference>
<reference evidence="3 4" key="1">
    <citation type="submission" date="2019-01" db="EMBL/GenBank/DDBJ databases">
        <title>Sequencing of cultivated peanut Arachis hypogaea provides insights into genome evolution and oil improvement.</title>
        <authorList>
            <person name="Chen X."/>
        </authorList>
    </citation>
    <scope>NUCLEOTIDE SEQUENCE [LARGE SCALE GENOMIC DNA]</scope>
    <source>
        <strain evidence="4">cv. Fuhuasheng</strain>
        <tissue evidence="3">Leaves</tissue>
    </source>
</reference>